<reference evidence="1" key="2">
    <citation type="submission" date="2020-09" db="EMBL/GenBank/DDBJ databases">
        <authorList>
            <person name="Sun Q."/>
            <person name="Zhou Y."/>
        </authorList>
    </citation>
    <scope>NUCLEOTIDE SEQUENCE</scope>
    <source>
        <strain evidence="1">CGMCC 1.15320</strain>
    </source>
</reference>
<reference evidence="1" key="1">
    <citation type="journal article" date="2014" name="Int. J. Syst. Evol. Microbiol.">
        <title>Complete genome sequence of Corynebacterium casei LMG S-19264T (=DSM 44701T), isolated from a smear-ripened cheese.</title>
        <authorList>
            <consortium name="US DOE Joint Genome Institute (JGI-PGF)"/>
            <person name="Walter F."/>
            <person name="Albersmeier A."/>
            <person name="Kalinowski J."/>
            <person name="Ruckert C."/>
        </authorList>
    </citation>
    <scope>NUCLEOTIDE SEQUENCE</scope>
    <source>
        <strain evidence="1">CGMCC 1.15320</strain>
    </source>
</reference>
<dbReference type="AlphaFoldDB" id="A0A916RI82"/>
<sequence>MQKKLETVANAMREEQRKLLEEAAALGQIPAGNRLERIAQLELNIAAVENTLDEHE</sequence>
<comment type="caution">
    <text evidence="1">The sequence shown here is derived from an EMBL/GenBank/DDBJ whole genome shotgun (WGS) entry which is preliminary data.</text>
</comment>
<dbReference type="Proteomes" id="UP000636264">
    <property type="component" value="Unassembled WGS sequence"/>
</dbReference>
<name>A0A916RI82_9HYPH</name>
<evidence type="ECO:0000313" key="2">
    <source>
        <dbReference type="Proteomes" id="UP000636264"/>
    </source>
</evidence>
<gene>
    <name evidence="1" type="ORF">GCM10011385_05320</name>
</gene>
<evidence type="ECO:0000313" key="1">
    <source>
        <dbReference type="EMBL" id="GGA54668.1"/>
    </source>
</evidence>
<protein>
    <submittedName>
        <fullName evidence="1">Uncharacterized protein</fullName>
    </submittedName>
</protein>
<accession>A0A916RI82</accession>
<organism evidence="1 2">
    <name type="scientific">Nitratireductor aestuarii</name>
    <dbReference type="NCBI Taxonomy" id="1735103"/>
    <lineage>
        <taxon>Bacteria</taxon>
        <taxon>Pseudomonadati</taxon>
        <taxon>Pseudomonadota</taxon>
        <taxon>Alphaproteobacteria</taxon>
        <taxon>Hyphomicrobiales</taxon>
        <taxon>Phyllobacteriaceae</taxon>
        <taxon>Nitratireductor</taxon>
    </lineage>
</organism>
<dbReference type="EMBL" id="BMIF01000001">
    <property type="protein sequence ID" value="GGA54668.1"/>
    <property type="molecule type" value="Genomic_DNA"/>
</dbReference>
<keyword evidence="2" id="KW-1185">Reference proteome</keyword>
<dbReference type="RefSeq" id="WP_188719595.1">
    <property type="nucleotide sequence ID" value="NZ_BMIF01000001.1"/>
</dbReference>
<proteinExistence type="predicted"/>